<feature type="transmembrane region" description="Helical" evidence="1">
    <location>
        <begin position="40"/>
        <end position="56"/>
    </location>
</feature>
<dbReference type="PANTHER" id="PTHR31302">
    <property type="entry name" value="TRANSMEMBRANE PROTEIN WITH METALLOPHOSPHOESTERASE DOMAIN-RELATED"/>
    <property type="match status" value="1"/>
</dbReference>
<evidence type="ECO:0000313" key="3">
    <source>
        <dbReference type="EMBL" id="MVP00233.1"/>
    </source>
</evidence>
<dbReference type="AlphaFoldDB" id="A0A7X3JZM1"/>
<protein>
    <submittedName>
        <fullName evidence="3">Metallophosphoesterase</fullName>
    </submittedName>
</protein>
<accession>A0A7X3JZM1</accession>
<dbReference type="InterPro" id="IPR004843">
    <property type="entry name" value="Calcineurin-like_PHP"/>
</dbReference>
<keyword evidence="1" id="KW-1133">Transmembrane helix</keyword>
<evidence type="ECO:0000313" key="4">
    <source>
        <dbReference type="Proteomes" id="UP000490800"/>
    </source>
</evidence>
<dbReference type="InterPro" id="IPR029052">
    <property type="entry name" value="Metallo-depent_PP-like"/>
</dbReference>
<dbReference type="Proteomes" id="UP000490800">
    <property type="component" value="Unassembled WGS sequence"/>
</dbReference>
<proteinExistence type="predicted"/>
<dbReference type="SUPFAM" id="SSF56300">
    <property type="entry name" value="Metallo-dependent phosphatases"/>
    <property type="match status" value="1"/>
</dbReference>
<dbReference type="CDD" id="cd07385">
    <property type="entry name" value="MPP_YkuE_C"/>
    <property type="match status" value="1"/>
</dbReference>
<feature type="domain" description="Calcineurin-like phosphoesterase" evidence="2">
    <location>
        <begin position="152"/>
        <end position="320"/>
    </location>
</feature>
<feature type="transmembrane region" description="Helical" evidence="1">
    <location>
        <begin position="107"/>
        <end position="128"/>
    </location>
</feature>
<dbReference type="GO" id="GO:0016787">
    <property type="term" value="F:hydrolase activity"/>
    <property type="evidence" value="ECO:0007669"/>
    <property type="project" value="InterPro"/>
</dbReference>
<dbReference type="Pfam" id="PF00149">
    <property type="entry name" value="Metallophos"/>
    <property type="match status" value="1"/>
</dbReference>
<dbReference type="EMBL" id="RHLK01000005">
    <property type="protein sequence ID" value="MVP00233.1"/>
    <property type="molecule type" value="Genomic_DNA"/>
</dbReference>
<evidence type="ECO:0000256" key="1">
    <source>
        <dbReference type="SAM" id="Phobius"/>
    </source>
</evidence>
<organism evidence="3 4">
    <name type="scientific">Paenibacillus lutrae</name>
    <dbReference type="NCBI Taxonomy" id="2078573"/>
    <lineage>
        <taxon>Bacteria</taxon>
        <taxon>Bacillati</taxon>
        <taxon>Bacillota</taxon>
        <taxon>Bacilli</taxon>
        <taxon>Bacillales</taxon>
        <taxon>Paenibacillaceae</taxon>
        <taxon>Paenibacillus</taxon>
    </lineage>
</organism>
<feature type="transmembrane region" description="Helical" evidence="1">
    <location>
        <begin position="68"/>
        <end position="87"/>
    </location>
</feature>
<evidence type="ECO:0000259" key="2">
    <source>
        <dbReference type="Pfam" id="PF00149"/>
    </source>
</evidence>
<reference evidence="3 4" key="1">
    <citation type="journal article" date="2019" name="Microorganisms">
        <title>Paenibacillus lutrae sp. nov., A Chitinolytic Species Isolated from A River Otter in Castril Natural Park, Granada, Spain.</title>
        <authorList>
            <person name="Rodriguez M."/>
            <person name="Reina J.C."/>
            <person name="Bejar V."/>
            <person name="Llamas I."/>
        </authorList>
    </citation>
    <scope>NUCLEOTIDE SEQUENCE [LARGE SCALE GENOMIC DNA]</scope>
    <source>
        <strain evidence="3 4">N10</strain>
    </source>
</reference>
<comment type="caution">
    <text evidence="3">The sequence shown here is derived from an EMBL/GenBank/DDBJ whole genome shotgun (WGS) entry which is preliminary data.</text>
</comment>
<sequence length="383" mass="42975">MKSRLILILLFLLLYLGLNFYIGLHGILLLAYWQVGIPPVLYWTLFTLLALAYVLGRSPLVPGAPGRFLKVIGSYYFAVFEFAVILIPLGDLSIWLMKTAGVSPDVYIPAVSTAVLAVLVFLLAKGYWNAWTPIVRTYRIRVNKKAGDLGQMRVAVASDIHMGNIVGKRHLRRLVTRVNAMKPDLILLPGDLIDDDIEPYIRNGMSEVLEQLQSRLGIYAVLGNHEYYGGHVEEHVKQMERIGIRVLRDEVVPIGEMFYVAGRKDKTAETFEPAGRLAVDALLSDLDKNKPILLMDHQPYHFSKAAAAGADVLLCGHTHRGQFAPNHWITGRLFELDWGYLLKDNLHVVVSSGYGTWGPGIRIASRSEIIELVIDFVEYEQVK</sequence>
<dbReference type="InterPro" id="IPR051158">
    <property type="entry name" value="Metallophosphoesterase_sf"/>
</dbReference>
<dbReference type="PANTHER" id="PTHR31302:SF0">
    <property type="entry name" value="TRANSMEMBRANE PROTEIN WITH METALLOPHOSPHOESTERASE DOMAIN"/>
    <property type="match status" value="1"/>
</dbReference>
<keyword evidence="1" id="KW-0472">Membrane</keyword>
<name>A0A7X3JZM1_9BACL</name>
<gene>
    <name evidence="3" type="ORF">EDM21_11990</name>
</gene>
<dbReference type="RefSeq" id="WP_166541966.1">
    <property type="nucleotide sequence ID" value="NZ_RHLK01000005.1"/>
</dbReference>
<keyword evidence="1" id="KW-0812">Transmembrane</keyword>
<keyword evidence="4" id="KW-1185">Reference proteome</keyword>
<dbReference type="Gene3D" id="3.60.21.10">
    <property type="match status" value="1"/>
</dbReference>
<feature type="transmembrane region" description="Helical" evidence="1">
    <location>
        <begin position="7"/>
        <end position="34"/>
    </location>
</feature>